<feature type="compositionally biased region" description="Polar residues" evidence="1">
    <location>
        <begin position="258"/>
        <end position="272"/>
    </location>
</feature>
<dbReference type="AlphaFoldDB" id="R7S5N4"/>
<accession>R7S5N4</accession>
<reference evidence="3" key="1">
    <citation type="journal article" date="2012" name="Science">
        <title>The Paleozoic origin of enzymatic lignin decomposition reconstructed from 31 fungal genomes.</title>
        <authorList>
            <person name="Floudas D."/>
            <person name="Binder M."/>
            <person name="Riley R."/>
            <person name="Barry K."/>
            <person name="Blanchette R.A."/>
            <person name="Henrissat B."/>
            <person name="Martinez A.T."/>
            <person name="Otillar R."/>
            <person name="Spatafora J.W."/>
            <person name="Yadav J.S."/>
            <person name="Aerts A."/>
            <person name="Benoit I."/>
            <person name="Boyd A."/>
            <person name="Carlson A."/>
            <person name="Copeland A."/>
            <person name="Coutinho P.M."/>
            <person name="de Vries R.P."/>
            <person name="Ferreira P."/>
            <person name="Findley K."/>
            <person name="Foster B."/>
            <person name="Gaskell J."/>
            <person name="Glotzer D."/>
            <person name="Gorecki P."/>
            <person name="Heitman J."/>
            <person name="Hesse C."/>
            <person name="Hori C."/>
            <person name="Igarashi K."/>
            <person name="Jurgens J.A."/>
            <person name="Kallen N."/>
            <person name="Kersten P."/>
            <person name="Kohler A."/>
            <person name="Kuees U."/>
            <person name="Kumar T.K.A."/>
            <person name="Kuo A."/>
            <person name="LaButti K."/>
            <person name="Larrondo L.F."/>
            <person name="Lindquist E."/>
            <person name="Ling A."/>
            <person name="Lombard V."/>
            <person name="Lucas S."/>
            <person name="Lundell T."/>
            <person name="Martin R."/>
            <person name="McLaughlin D.J."/>
            <person name="Morgenstern I."/>
            <person name="Morin E."/>
            <person name="Murat C."/>
            <person name="Nagy L.G."/>
            <person name="Nolan M."/>
            <person name="Ohm R.A."/>
            <person name="Patyshakuliyeva A."/>
            <person name="Rokas A."/>
            <person name="Ruiz-Duenas F.J."/>
            <person name="Sabat G."/>
            <person name="Salamov A."/>
            <person name="Samejima M."/>
            <person name="Schmutz J."/>
            <person name="Slot J.C."/>
            <person name="St John F."/>
            <person name="Stenlid J."/>
            <person name="Sun H."/>
            <person name="Sun S."/>
            <person name="Syed K."/>
            <person name="Tsang A."/>
            <person name="Wiebenga A."/>
            <person name="Young D."/>
            <person name="Pisabarro A."/>
            <person name="Eastwood D.C."/>
            <person name="Martin F."/>
            <person name="Cullen D."/>
            <person name="Grigoriev I.V."/>
            <person name="Hibbett D.S."/>
        </authorList>
    </citation>
    <scope>NUCLEOTIDE SEQUENCE [LARGE SCALE GENOMIC DNA]</scope>
    <source>
        <strain evidence="3">HHB-11173 SS5</strain>
    </source>
</reference>
<feature type="compositionally biased region" description="Basic and acidic residues" evidence="1">
    <location>
        <begin position="210"/>
        <end position="222"/>
    </location>
</feature>
<dbReference type="EMBL" id="JH687553">
    <property type="protein sequence ID" value="EIN04771.1"/>
    <property type="molecule type" value="Genomic_DNA"/>
</dbReference>
<dbReference type="KEGG" id="psq:PUNSTDRAFT_138413"/>
<feature type="compositionally biased region" description="Low complexity" evidence="1">
    <location>
        <begin position="277"/>
        <end position="298"/>
    </location>
</feature>
<feature type="compositionally biased region" description="Low complexity" evidence="1">
    <location>
        <begin position="241"/>
        <end position="257"/>
    </location>
</feature>
<dbReference type="Proteomes" id="UP000054196">
    <property type="component" value="Unassembled WGS sequence"/>
</dbReference>
<keyword evidence="3" id="KW-1185">Reference proteome</keyword>
<dbReference type="HOGENOM" id="CLU_934273_0_0_1"/>
<name>R7S5N4_PUNST</name>
<dbReference type="RefSeq" id="XP_007388164.1">
    <property type="nucleotide sequence ID" value="XM_007388102.1"/>
</dbReference>
<feature type="compositionally biased region" description="Polar residues" evidence="1">
    <location>
        <begin position="230"/>
        <end position="239"/>
    </location>
</feature>
<feature type="region of interest" description="Disordered" evidence="1">
    <location>
        <begin position="200"/>
        <end position="298"/>
    </location>
</feature>
<dbReference type="GeneID" id="18880074"/>
<proteinExistence type="predicted"/>
<protein>
    <submittedName>
        <fullName evidence="2">Uncharacterized protein</fullName>
    </submittedName>
</protein>
<evidence type="ECO:0000313" key="3">
    <source>
        <dbReference type="Proteomes" id="UP000054196"/>
    </source>
</evidence>
<organism evidence="2 3">
    <name type="scientific">Punctularia strigosozonata (strain HHB-11173)</name>
    <name type="common">White-rot fungus</name>
    <dbReference type="NCBI Taxonomy" id="741275"/>
    <lineage>
        <taxon>Eukaryota</taxon>
        <taxon>Fungi</taxon>
        <taxon>Dikarya</taxon>
        <taxon>Basidiomycota</taxon>
        <taxon>Agaricomycotina</taxon>
        <taxon>Agaricomycetes</taxon>
        <taxon>Corticiales</taxon>
        <taxon>Punctulariaceae</taxon>
        <taxon>Punctularia</taxon>
    </lineage>
</organism>
<sequence>MRQFEPPAYDGHIFDTDSLRIPPNEETCLFWMTEHPLPHAHFKLGDIFQLQLYDGPNQITADVHFQRAIYNNVDDVIVILATLAPPASLRRGHTKLFRYFAYEHYAMLSMVLKSEGLPLAEDPWHYIPIFVPADHLGRTHQDLRTSTHPIGHDRLYAANGIKQSMRRFTLPYDDIRGHYPDPFPVTGLLQYSTMYESGSEVDLPIRPHPHWTDRPTSDNFKEDESDSDSLSGGQHSSLGEQHPSSGGQHSSSGIQHPLSGTQHSSSGVQGSLPSIHDLSSGVQQSLSSVQDLLSGRED</sequence>
<evidence type="ECO:0000256" key="1">
    <source>
        <dbReference type="SAM" id="MobiDB-lite"/>
    </source>
</evidence>
<gene>
    <name evidence="2" type="ORF">PUNSTDRAFT_138413</name>
</gene>
<evidence type="ECO:0000313" key="2">
    <source>
        <dbReference type="EMBL" id="EIN04771.1"/>
    </source>
</evidence>